<keyword evidence="4" id="KW-1185">Reference proteome</keyword>
<dbReference type="PANTHER" id="PTHR12136:SF93">
    <property type="entry name" value="ENHANCED DISEASE RESISTANCE-LIKE PROTEIN (DUF1336)"/>
    <property type="match status" value="1"/>
</dbReference>
<name>A0A0D3E1E6_BRAOL</name>
<feature type="domain" description="Protein ENHANCED DISEASE RESISTANCE 2 C-terminal" evidence="2">
    <location>
        <begin position="186"/>
        <end position="230"/>
    </location>
</feature>
<sequence>MNQTESSTNENNPKPAITGETSAVPEWITETIKGGSLRHVDLHTGINGWASPPGDLWNLSSSLSPPPTTSQTNRNLPAETTSSLPPALTGSNPVKNSDNLLTRPDNRGSSLPQTSPSSRRIPKQLHLRRGLPSFRQRTLQLGLLLRNGRTDPLRLRPETLRRRRRIVPKRRQGSSARSLSVARAILSAFVRLLLGYARSFTVDVGLVIEAQTEDELPERLIGAVRMCHVELASAFVVQPLASE</sequence>
<dbReference type="InterPro" id="IPR009769">
    <property type="entry name" value="EDR2_C"/>
</dbReference>
<reference evidence="3 4" key="1">
    <citation type="journal article" date="2014" name="Genome Biol.">
        <title>Transcriptome and methylome profiling reveals relics of genome dominance in the mesopolyploid Brassica oleracea.</title>
        <authorList>
            <person name="Parkin I.A."/>
            <person name="Koh C."/>
            <person name="Tang H."/>
            <person name="Robinson S.J."/>
            <person name="Kagale S."/>
            <person name="Clarke W.E."/>
            <person name="Town C.D."/>
            <person name="Nixon J."/>
            <person name="Krishnakumar V."/>
            <person name="Bidwell S.L."/>
            <person name="Denoeud F."/>
            <person name="Belcram H."/>
            <person name="Links M.G."/>
            <person name="Just J."/>
            <person name="Clarke C."/>
            <person name="Bender T."/>
            <person name="Huebert T."/>
            <person name="Mason A.S."/>
            <person name="Pires J.C."/>
            <person name="Barker G."/>
            <person name="Moore J."/>
            <person name="Walley P.G."/>
            <person name="Manoli S."/>
            <person name="Batley J."/>
            <person name="Edwards D."/>
            <person name="Nelson M.N."/>
            <person name="Wang X."/>
            <person name="Paterson A.H."/>
            <person name="King G."/>
            <person name="Bancroft I."/>
            <person name="Chalhoub B."/>
            <person name="Sharpe A.G."/>
        </authorList>
    </citation>
    <scope>NUCLEOTIDE SEQUENCE</scope>
    <source>
        <strain evidence="3 4">cv. TO1000</strain>
    </source>
</reference>
<feature type="compositionally biased region" description="Polar residues" evidence="1">
    <location>
        <begin position="1"/>
        <end position="12"/>
    </location>
</feature>
<reference evidence="3" key="2">
    <citation type="submission" date="2015-03" db="UniProtKB">
        <authorList>
            <consortium name="EnsemblPlants"/>
        </authorList>
    </citation>
    <scope>IDENTIFICATION</scope>
</reference>
<dbReference type="InterPro" id="IPR045096">
    <property type="entry name" value="EDR2-like"/>
</dbReference>
<evidence type="ECO:0000259" key="2">
    <source>
        <dbReference type="Pfam" id="PF07059"/>
    </source>
</evidence>
<dbReference type="AlphaFoldDB" id="A0A0D3E1E6"/>
<dbReference type="STRING" id="109376.A0A0D3E1E6"/>
<dbReference type="Proteomes" id="UP000032141">
    <property type="component" value="Chromosome C9"/>
</dbReference>
<dbReference type="Gramene" id="Bo9g011510.1">
    <property type="protein sequence ID" value="Bo9g011510.1"/>
    <property type="gene ID" value="Bo9g011510"/>
</dbReference>
<organism evidence="3 4">
    <name type="scientific">Brassica oleracea var. oleracea</name>
    <dbReference type="NCBI Taxonomy" id="109376"/>
    <lineage>
        <taxon>Eukaryota</taxon>
        <taxon>Viridiplantae</taxon>
        <taxon>Streptophyta</taxon>
        <taxon>Embryophyta</taxon>
        <taxon>Tracheophyta</taxon>
        <taxon>Spermatophyta</taxon>
        <taxon>Magnoliopsida</taxon>
        <taxon>eudicotyledons</taxon>
        <taxon>Gunneridae</taxon>
        <taxon>Pentapetalae</taxon>
        <taxon>rosids</taxon>
        <taxon>malvids</taxon>
        <taxon>Brassicales</taxon>
        <taxon>Brassicaceae</taxon>
        <taxon>Brassiceae</taxon>
        <taxon>Brassica</taxon>
    </lineage>
</organism>
<dbReference type="PANTHER" id="PTHR12136">
    <property type="entry name" value="ENHANCED DISEASE RESISTANCE-RELATED"/>
    <property type="match status" value="1"/>
</dbReference>
<evidence type="ECO:0000313" key="3">
    <source>
        <dbReference type="EnsemblPlants" id="Bo9g011510.1"/>
    </source>
</evidence>
<feature type="compositionally biased region" description="Polar residues" evidence="1">
    <location>
        <begin position="71"/>
        <end position="100"/>
    </location>
</feature>
<feature type="region of interest" description="Disordered" evidence="1">
    <location>
        <begin position="57"/>
        <end position="127"/>
    </location>
</feature>
<feature type="compositionally biased region" description="Polar residues" evidence="1">
    <location>
        <begin position="107"/>
        <end position="118"/>
    </location>
</feature>
<accession>A0A0D3E1E6</accession>
<dbReference type="EnsemblPlants" id="Bo9g011510.1">
    <property type="protein sequence ID" value="Bo9g011510.1"/>
    <property type="gene ID" value="Bo9g011510"/>
</dbReference>
<protein>
    <recommendedName>
        <fullName evidence="2">Protein ENHANCED DISEASE RESISTANCE 2 C-terminal domain-containing protein</fullName>
    </recommendedName>
</protein>
<dbReference type="HOGENOM" id="CLU_1145082_0_0_1"/>
<feature type="region of interest" description="Disordered" evidence="1">
    <location>
        <begin position="1"/>
        <end position="25"/>
    </location>
</feature>
<proteinExistence type="predicted"/>
<evidence type="ECO:0000256" key="1">
    <source>
        <dbReference type="SAM" id="MobiDB-lite"/>
    </source>
</evidence>
<evidence type="ECO:0000313" key="4">
    <source>
        <dbReference type="Proteomes" id="UP000032141"/>
    </source>
</evidence>
<dbReference type="Pfam" id="PF07059">
    <property type="entry name" value="EDR2_C"/>
    <property type="match status" value="1"/>
</dbReference>